<sequence length="567" mass="62845">MASDGRVKAEPAAARGDETALLGAYASTSPIWPCLIPVAPGLGRGESSRKQQACFVPSLGAAAPGVVYSHPPLPQSHLTEGLGQGFPFPSVGVKPFTPLYSLGLAAGSPSSSAFENIAGPYSPSYPFDAAANVEQHPEQSTFMYNPEEAGIISSRYLIREKIVVGQPLHEIDTRSLSAKQVLFYFGVLTLKEPCLQPSFEYVQDRSSMWTAKLVLYRESISIPRMLTRMGAKVEICRVALSLLKPRFASWRVPDEPSLDLTAPEWLWGSLLEDYAYVNQLPCPVFTRYVHKNGYRYEVEVGAVRGWGSCKFYRTDADAADAAAHQALYQLLTEGCDELAVSVPAGEPAQMEAPMSKLRVPARNGMASMDVKTEHALDPSYDDKQEGSRLSKQEKKRRRGVVSNLVPLQNARIPTLDCKDEPEPQSKWKITRHDLLKELRPLSTWVEKVKKMCELLHITPEFSIESTPLPMSTTDTVAQTHAAWATFQDDPYLARAGAIGKVDGIETSETDAKEACCRRVYDYLIDLVDQDTALEAEEREGREFIKNFGEIKRQRLEADGWKFPAPVR</sequence>
<protein>
    <submittedName>
        <fullName evidence="2">Uncharacterized protein</fullName>
    </submittedName>
</protein>
<evidence type="ECO:0000313" key="2">
    <source>
        <dbReference type="EMBL" id="CRG91531.1"/>
    </source>
</evidence>
<evidence type="ECO:0000256" key="1">
    <source>
        <dbReference type="SAM" id="MobiDB-lite"/>
    </source>
</evidence>
<proteinExistence type="predicted"/>
<dbReference type="OrthoDB" id="4469495at2759"/>
<accession>A0A0U1M921</accession>
<organism evidence="2 3">
    <name type="scientific">Talaromyces islandicus</name>
    <name type="common">Penicillium islandicum</name>
    <dbReference type="NCBI Taxonomy" id="28573"/>
    <lineage>
        <taxon>Eukaryota</taxon>
        <taxon>Fungi</taxon>
        <taxon>Dikarya</taxon>
        <taxon>Ascomycota</taxon>
        <taxon>Pezizomycotina</taxon>
        <taxon>Eurotiomycetes</taxon>
        <taxon>Eurotiomycetidae</taxon>
        <taxon>Eurotiales</taxon>
        <taxon>Trichocomaceae</taxon>
        <taxon>Talaromyces</taxon>
        <taxon>Talaromyces sect. Islandici</taxon>
    </lineage>
</organism>
<dbReference type="Proteomes" id="UP000054383">
    <property type="component" value="Unassembled WGS sequence"/>
</dbReference>
<name>A0A0U1M921_TALIS</name>
<evidence type="ECO:0000313" key="3">
    <source>
        <dbReference type="Proteomes" id="UP000054383"/>
    </source>
</evidence>
<dbReference type="AlphaFoldDB" id="A0A0U1M921"/>
<feature type="compositionally biased region" description="Basic and acidic residues" evidence="1">
    <location>
        <begin position="373"/>
        <end position="392"/>
    </location>
</feature>
<reference evidence="2 3" key="1">
    <citation type="submission" date="2015-04" db="EMBL/GenBank/DDBJ databases">
        <authorList>
            <person name="Syromyatnikov M.Y."/>
            <person name="Popov V.N."/>
        </authorList>
    </citation>
    <scope>NUCLEOTIDE SEQUENCE [LARGE SCALE GENOMIC DNA]</scope>
    <source>
        <strain evidence="2">WF-38-12</strain>
    </source>
</reference>
<feature type="region of interest" description="Disordered" evidence="1">
    <location>
        <begin position="373"/>
        <end position="402"/>
    </location>
</feature>
<gene>
    <name evidence="2" type="ORF">PISL3812_08581</name>
</gene>
<keyword evidence="3" id="KW-1185">Reference proteome</keyword>
<dbReference type="EMBL" id="CVMT01000010">
    <property type="protein sequence ID" value="CRG91531.1"/>
    <property type="molecule type" value="Genomic_DNA"/>
</dbReference>
<dbReference type="OMA" id="NNGHMKE"/>
<dbReference type="SUPFAM" id="SSF54768">
    <property type="entry name" value="dsRNA-binding domain-like"/>
    <property type="match status" value="1"/>
</dbReference>